<evidence type="ECO:0000313" key="7">
    <source>
        <dbReference type="Proteomes" id="UP001528920"/>
    </source>
</evidence>
<dbReference type="RefSeq" id="WP_275111022.1">
    <property type="nucleotide sequence ID" value="NZ_JAKJSC010000005.1"/>
</dbReference>
<dbReference type="CDD" id="cd00383">
    <property type="entry name" value="trans_reg_C"/>
    <property type="match status" value="1"/>
</dbReference>
<dbReference type="InterPro" id="IPR011006">
    <property type="entry name" value="CheY-like_superfamily"/>
</dbReference>
<accession>A0ABT5VW95</accession>
<keyword evidence="1 3" id="KW-0238">DNA-binding</keyword>
<dbReference type="SUPFAM" id="SSF52172">
    <property type="entry name" value="CheY-like"/>
    <property type="match status" value="1"/>
</dbReference>
<dbReference type="Proteomes" id="UP001528920">
    <property type="component" value="Unassembled WGS sequence"/>
</dbReference>
<evidence type="ECO:0000259" key="4">
    <source>
        <dbReference type="PROSITE" id="PS50110"/>
    </source>
</evidence>
<reference evidence="6 7" key="1">
    <citation type="submission" date="2022-01" db="EMBL/GenBank/DDBJ databases">
        <title>Labilibaculum sp. nov, a marine bacterium isolated from Antarctica.</title>
        <authorList>
            <person name="Dai W."/>
        </authorList>
    </citation>
    <scope>NUCLEOTIDE SEQUENCE [LARGE SCALE GENOMIC DNA]</scope>
    <source>
        <strain evidence="6 7">DW002</strain>
    </source>
</reference>
<dbReference type="EMBL" id="JAKJSC010000005">
    <property type="protein sequence ID" value="MDE5419693.1"/>
    <property type="molecule type" value="Genomic_DNA"/>
</dbReference>
<feature type="DNA-binding region" description="OmpR/PhoB-type" evidence="3">
    <location>
        <begin position="129"/>
        <end position="228"/>
    </location>
</feature>
<feature type="domain" description="OmpR/PhoB-type" evidence="5">
    <location>
        <begin position="129"/>
        <end position="228"/>
    </location>
</feature>
<dbReference type="PANTHER" id="PTHR48111:SF11">
    <property type="entry name" value="TWO-COMPONENT RESPONSE REGULATOR"/>
    <property type="match status" value="1"/>
</dbReference>
<dbReference type="PROSITE" id="PS50110">
    <property type="entry name" value="RESPONSE_REGULATORY"/>
    <property type="match status" value="1"/>
</dbReference>
<gene>
    <name evidence="6" type="ORF">L3049_17000</name>
</gene>
<evidence type="ECO:0000256" key="3">
    <source>
        <dbReference type="PROSITE-ProRule" id="PRU01091"/>
    </source>
</evidence>
<feature type="modified residue" description="4-aspartylphosphate" evidence="2">
    <location>
        <position position="52"/>
    </location>
</feature>
<comment type="caution">
    <text evidence="6">The sequence shown here is derived from an EMBL/GenBank/DDBJ whole genome shotgun (WGS) entry which is preliminary data.</text>
</comment>
<dbReference type="Gene3D" id="3.40.50.2300">
    <property type="match status" value="1"/>
</dbReference>
<dbReference type="InterPro" id="IPR001789">
    <property type="entry name" value="Sig_transdc_resp-reg_receiver"/>
</dbReference>
<dbReference type="Pfam" id="PF00486">
    <property type="entry name" value="Trans_reg_C"/>
    <property type="match status" value="1"/>
</dbReference>
<keyword evidence="7" id="KW-1185">Reference proteome</keyword>
<dbReference type="Gene3D" id="1.10.10.10">
    <property type="entry name" value="Winged helix-like DNA-binding domain superfamily/Winged helix DNA-binding domain"/>
    <property type="match status" value="1"/>
</dbReference>
<protein>
    <submittedName>
        <fullName evidence="6">Response regulator transcription factor</fullName>
    </submittedName>
</protein>
<dbReference type="Pfam" id="PF00072">
    <property type="entry name" value="Response_reg"/>
    <property type="match status" value="1"/>
</dbReference>
<feature type="domain" description="Response regulatory" evidence="4">
    <location>
        <begin position="3"/>
        <end position="117"/>
    </location>
</feature>
<dbReference type="InterPro" id="IPR001867">
    <property type="entry name" value="OmpR/PhoB-type_DNA-bd"/>
</dbReference>
<evidence type="ECO:0000259" key="5">
    <source>
        <dbReference type="PROSITE" id="PS51755"/>
    </source>
</evidence>
<dbReference type="SMART" id="SM00448">
    <property type="entry name" value="REC"/>
    <property type="match status" value="1"/>
</dbReference>
<dbReference type="InterPro" id="IPR016032">
    <property type="entry name" value="Sig_transdc_resp-reg_C-effctor"/>
</dbReference>
<keyword evidence="2" id="KW-0597">Phosphoprotein</keyword>
<dbReference type="InterPro" id="IPR039420">
    <property type="entry name" value="WalR-like"/>
</dbReference>
<dbReference type="PANTHER" id="PTHR48111">
    <property type="entry name" value="REGULATOR OF RPOS"/>
    <property type="match status" value="1"/>
</dbReference>
<evidence type="ECO:0000256" key="2">
    <source>
        <dbReference type="PROSITE-ProRule" id="PRU00169"/>
    </source>
</evidence>
<dbReference type="InterPro" id="IPR036388">
    <property type="entry name" value="WH-like_DNA-bd_sf"/>
</dbReference>
<name>A0ABT5VW95_9BACT</name>
<dbReference type="PROSITE" id="PS51755">
    <property type="entry name" value="OMPR_PHOB"/>
    <property type="match status" value="1"/>
</dbReference>
<dbReference type="Gene3D" id="6.10.250.690">
    <property type="match status" value="1"/>
</dbReference>
<dbReference type="SUPFAM" id="SSF46894">
    <property type="entry name" value="C-terminal effector domain of the bipartite response regulators"/>
    <property type="match status" value="1"/>
</dbReference>
<proteinExistence type="predicted"/>
<organism evidence="6 7">
    <name type="scientific">Paralabilibaculum antarcticum</name>
    <dbReference type="NCBI Taxonomy" id="2912572"/>
    <lineage>
        <taxon>Bacteria</taxon>
        <taxon>Pseudomonadati</taxon>
        <taxon>Bacteroidota</taxon>
        <taxon>Bacteroidia</taxon>
        <taxon>Marinilabiliales</taxon>
        <taxon>Marinifilaceae</taxon>
        <taxon>Paralabilibaculum</taxon>
    </lineage>
</organism>
<evidence type="ECO:0000256" key="1">
    <source>
        <dbReference type="ARBA" id="ARBA00023125"/>
    </source>
</evidence>
<evidence type="ECO:0000313" key="6">
    <source>
        <dbReference type="EMBL" id="MDE5419693.1"/>
    </source>
</evidence>
<dbReference type="SMART" id="SM00862">
    <property type="entry name" value="Trans_reg_C"/>
    <property type="match status" value="1"/>
</dbReference>
<sequence>MYPILIVEDEPSMQMGLRDNLEFEGYEVDLADDGELALEKILTNKYSLVLLDVMLPKISGFDICKKVREKGIETPIILLTAKGEEIDKVLGLEFGADDYITKPFSLRELLARIRAVLRRSPALEQAATEERVQIGNLDINFTSFEGFVNGNEVKMSHKEVEILHFLWNNKNQIVSRDDLLDQVWGTDYQPTSRTIDNFILKLRQKIEDDSNHAKIILTVHGVGYRLVV</sequence>